<comment type="caution">
    <text evidence="1">The sequence shown here is derived from an EMBL/GenBank/DDBJ whole genome shotgun (WGS) entry which is preliminary data.</text>
</comment>
<evidence type="ECO:0000313" key="1">
    <source>
        <dbReference type="EMBL" id="KLU03972.1"/>
    </source>
</evidence>
<dbReference type="AlphaFoldDB" id="A0A0J1BBG3"/>
<proteinExistence type="predicted"/>
<accession>A0A0J1BBG3</accession>
<reference evidence="1" key="1">
    <citation type="submission" date="2015-05" db="EMBL/GenBank/DDBJ databases">
        <title>Permanent draft genome of Rhodopirellula islandicus K833.</title>
        <authorList>
            <person name="Kizina J."/>
            <person name="Richter M."/>
            <person name="Glockner F.O."/>
            <person name="Harder J."/>
        </authorList>
    </citation>
    <scope>NUCLEOTIDE SEQUENCE [LARGE SCALE GENOMIC DNA]</scope>
    <source>
        <strain evidence="1">K833</strain>
    </source>
</reference>
<protein>
    <submittedName>
        <fullName evidence="1">Uncharacterized protein</fullName>
    </submittedName>
</protein>
<evidence type="ECO:0000313" key="2">
    <source>
        <dbReference type="Proteomes" id="UP000036367"/>
    </source>
</evidence>
<keyword evidence="2" id="KW-1185">Reference proteome</keyword>
<dbReference type="Proteomes" id="UP000036367">
    <property type="component" value="Unassembled WGS sequence"/>
</dbReference>
<gene>
    <name evidence="1" type="ORF">RISK_003941</name>
</gene>
<sequence length="53" mass="5678">MVSVMLTATAAWTNQSTATTAVAKAANARVAWTHPQQVPDRCICDDLRTGFTV</sequence>
<dbReference type="EMBL" id="LECT01000030">
    <property type="protein sequence ID" value="KLU03972.1"/>
    <property type="molecule type" value="Genomic_DNA"/>
</dbReference>
<name>A0A0J1BBG3_RHOIS</name>
<organism evidence="1 2">
    <name type="scientific">Rhodopirellula islandica</name>
    <dbReference type="NCBI Taxonomy" id="595434"/>
    <lineage>
        <taxon>Bacteria</taxon>
        <taxon>Pseudomonadati</taxon>
        <taxon>Planctomycetota</taxon>
        <taxon>Planctomycetia</taxon>
        <taxon>Pirellulales</taxon>
        <taxon>Pirellulaceae</taxon>
        <taxon>Rhodopirellula</taxon>
    </lineage>
</organism>